<gene>
    <name evidence="1" type="ORF">AVEN_259694_1</name>
</gene>
<dbReference type="Proteomes" id="UP000499080">
    <property type="component" value="Unassembled WGS sequence"/>
</dbReference>
<dbReference type="EMBL" id="BGPR01011688">
    <property type="protein sequence ID" value="GBN52498.1"/>
    <property type="molecule type" value="Genomic_DNA"/>
</dbReference>
<dbReference type="AlphaFoldDB" id="A0A4Y2PKJ6"/>
<protein>
    <submittedName>
        <fullName evidence="1">Uncharacterized protein</fullName>
    </submittedName>
</protein>
<proteinExistence type="predicted"/>
<name>A0A4Y2PKJ6_ARAVE</name>
<comment type="caution">
    <text evidence="1">The sequence shown here is derived from an EMBL/GenBank/DDBJ whole genome shotgun (WGS) entry which is preliminary data.</text>
</comment>
<reference evidence="1 2" key="1">
    <citation type="journal article" date="2019" name="Sci. Rep.">
        <title>Orb-weaving spider Araneus ventricosus genome elucidates the spidroin gene catalogue.</title>
        <authorList>
            <person name="Kono N."/>
            <person name="Nakamura H."/>
            <person name="Ohtoshi R."/>
            <person name="Moran D.A.P."/>
            <person name="Shinohara A."/>
            <person name="Yoshida Y."/>
            <person name="Fujiwara M."/>
            <person name="Mori M."/>
            <person name="Tomita M."/>
            <person name="Arakawa K."/>
        </authorList>
    </citation>
    <scope>NUCLEOTIDE SEQUENCE [LARGE SCALE GENOMIC DNA]</scope>
</reference>
<sequence length="101" mass="11111">MKHLPAEPLQQLLCAQGRMRTSAVGEQGNPSISPTVPILFPATNIYSSTWKGSWPGSIFPMTRRELSHPGSALLRLNSLTPVYRNWSHDTSLDSGGSHVQR</sequence>
<accession>A0A4Y2PKJ6</accession>
<organism evidence="1 2">
    <name type="scientific">Araneus ventricosus</name>
    <name type="common">Orbweaver spider</name>
    <name type="synonym">Epeira ventricosa</name>
    <dbReference type="NCBI Taxonomy" id="182803"/>
    <lineage>
        <taxon>Eukaryota</taxon>
        <taxon>Metazoa</taxon>
        <taxon>Ecdysozoa</taxon>
        <taxon>Arthropoda</taxon>
        <taxon>Chelicerata</taxon>
        <taxon>Arachnida</taxon>
        <taxon>Araneae</taxon>
        <taxon>Araneomorphae</taxon>
        <taxon>Entelegynae</taxon>
        <taxon>Araneoidea</taxon>
        <taxon>Araneidae</taxon>
        <taxon>Araneus</taxon>
    </lineage>
</organism>
<evidence type="ECO:0000313" key="1">
    <source>
        <dbReference type="EMBL" id="GBN52498.1"/>
    </source>
</evidence>
<evidence type="ECO:0000313" key="2">
    <source>
        <dbReference type="Proteomes" id="UP000499080"/>
    </source>
</evidence>
<keyword evidence="2" id="KW-1185">Reference proteome</keyword>